<evidence type="ECO:0000256" key="1">
    <source>
        <dbReference type="ARBA" id="ARBA00022676"/>
    </source>
</evidence>
<gene>
    <name evidence="4" type="ORF">OLEA9_A000423</name>
</gene>
<reference evidence="4 5" key="1">
    <citation type="submission" date="2019-12" db="EMBL/GenBank/DDBJ databases">
        <authorList>
            <person name="Alioto T."/>
            <person name="Alioto T."/>
            <person name="Gomez Garrido J."/>
        </authorList>
    </citation>
    <scope>NUCLEOTIDE SEQUENCE [LARGE SCALE GENOMIC DNA]</scope>
</reference>
<sequence>MGRKERSMDSGVGIDKGRMDDNSFVVDLYYHSQIEYRWGGEGLRKTLVRWASSITDKKGEKEDHLVVEDEKTSTDYCYSFKVRKPGVVPPVREIRKIMRIQALRCHVIYCQNGSKINVIPVLASRSQALSGDTDYEGLLGGIHKSVVLKGVCSSANNQLHANRSYPLTDVIALDSPNIVRTTEVCSSADLRGSLDELGVLKG</sequence>
<dbReference type="InterPro" id="IPR006380">
    <property type="entry name" value="SPP-like_dom"/>
</dbReference>
<dbReference type="GO" id="GO:0016757">
    <property type="term" value="F:glycosyltransferase activity"/>
    <property type="evidence" value="ECO:0007669"/>
    <property type="project" value="UniProtKB-KW"/>
</dbReference>
<evidence type="ECO:0000313" key="5">
    <source>
        <dbReference type="Proteomes" id="UP000594638"/>
    </source>
</evidence>
<protein>
    <submittedName>
        <fullName evidence="4">Probable sucrose-phosphate synthase 1</fullName>
    </submittedName>
</protein>
<dbReference type="Gramene" id="OE9A000423T1">
    <property type="protein sequence ID" value="OE9A000423C1"/>
    <property type="gene ID" value="OE9A000423"/>
</dbReference>
<dbReference type="AlphaFoldDB" id="A0A8S0V964"/>
<organism evidence="4 5">
    <name type="scientific">Olea europaea subsp. europaea</name>
    <dbReference type="NCBI Taxonomy" id="158383"/>
    <lineage>
        <taxon>Eukaryota</taxon>
        <taxon>Viridiplantae</taxon>
        <taxon>Streptophyta</taxon>
        <taxon>Embryophyta</taxon>
        <taxon>Tracheophyta</taxon>
        <taxon>Spermatophyta</taxon>
        <taxon>Magnoliopsida</taxon>
        <taxon>eudicotyledons</taxon>
        <taxon>Gunneridae</taxon>
        <taxon>Pentapetalae</taxon>
        <taxon>asterids</taxon>
        <taxon>lamiids</taxon>
        <taxon>Lamiales</taxon>
        <taxon>Oleaceae</taxon>
        <taxon>Oleeae</taxon>
        <taxon>Olea</taxon>
    </lineage>
</organism>
<proteinExistence type="predicted"/>
<dbReference type="Proteomes" id="UP000594638">
    <property type="component" value="Unassembled WGS sequence"/>
</dbReference>
<dbReference type="EMBL" id="CACTIH010009204">
    <property type="protein sequence ID" value="CAA3027458.1"/>
    <property type="molecule type" value="Genomic_DNA"/>
</dbReference>
<dbReference type="PANTHER" id="PTHR46039">
    <property type="entry name" value="SUCROSE-PHOSPHATE SYNTHASE 3-RELATED"/>
    <property type="match status" value="1"/>
</dbReference>
<dbReference type="InterPro" id="IPR044161">
    <property type="entry name" value="SPS"/>
</dbReference>
<evidence type="ECO:0000313" key="4">
    <source>
        <dbReference type="EMBL" id="CAA3027458.1"/>
    </source>
</evidence>
<comment type="caution">
    <text evidence="4">The sequence shown here is derived from an EMBL/GenBank/DDBJ whole genome shotgun (WGS) entry which is preliminary data.</text>
</comment>
<name>A0A8S0V964_OLEEU</name>
<dbReference type="OrthoDB" id="1717174at2759"/>
<dbReference type="PANTHER" id="PTHR46039:SF2">
    <property type="entry name" value="SUCROSE-PHOSPHATE SYNTHASE 1"/>
    <property type="match status" value="1"/>
</dbReference>
<feature type="domain" description="Sucrose phosphatase-like" evidence="3">
    <location>
        <begin position="49"/>
        <end position="129"/>
    </location>
</feature>
<dbReference type="Pfam" id="PF05116">
    <property type="entry name" value="S6PP"/>
    <property type="match status" value="1"/>
</dbReference>
<evidence type="ECO:0000256" key="2">
    <source>
        <dbReference type="ARBA" id="ARBA00022679"/>
    </source>
</evidence>
<keyword evidence="5" id="KW-1185">Reference proteome</keyword>
<keyword evidence="2" id="KW-0808">Transferase</keyword>
<evidence type="ECO:0000259" key="3">
    <source>
        <dbReference type="Pfam" id="PF05116"/>
    </source>
</evidence>
<keyword evidence="1" id="KW-0328">Glycosyltransferase</keyword>
<accession>A0A8S0V964</accession>